<comment type="caution">
    <text evidence="2">The sequence shown here is derived from an EMBL/GenBank/DDBJ whole genome shotgun (WGS) entry which is preliminary data.</text>
</comment>
<dbReference type="PANTHER" id="PTHR34610:SF3">
    <property type="entry name" value="SSL7007 PROTEIN"/>
    <property type="match status" value="1"/>
</dbReference>
<protein>
    <submittedName>
        <fullName evidence="2">Putative PIN family toxin of toxin-antitoxin system</fullName>
    </submittedName>
</protein>
<dbReference type="InterPro" id="IPR002850">
    <property type="entry name" value="PIN_toxin-like"/>
</dbReference>
<dbReference type="SUPFAM" id="SSF88723">
    <property type="entry name" value="PIN domain-like"/>
    <property type="match status" value="1"/>
</dbReference>
<feature type="domain" description="PIN" evidence="1">
    <location>
        <begin position="3"/>
        <end position="111"/>
    </location>
</feature>
<dbReference type="NCBIfam" id="TIGR00305">
    <property type="entry name" value="putative toxin-antitoxin system toxin component, PIN family"/>
    <property type="match status" value="1"/>
</dbReference>
<evidence type="ECO:0000313" key="3">
    <source>
        <dbReference type="Proteomes" id="UP000245489"/>
    </source>
</evidence>
<name>A0A316E9W8_9BACT</name>
<evidence type="ECO:0000313" key="2">
    <source>
        <dbReference type="EMBL" id="PWK26372.1"/>
    </source>
</evidence>
<dbReference type="AlphaFoldDB" id="A0A316E9W8"/>
<dbReference type="InterPro" id="IPR002716">
    <property type="entry name" value="PIN_dom"/>
</dbReference>
<organism evidence="2 3">
    <name type="scientific">Arcicella aurantiaca</name>
    <dbReference type="NCBI Taxonomy" id="591202"/>
    <lineage>
        <taxon>Bacteria</taxon>
        <taxon>Pseudomonadati</taxon>
        <taxon>Bacteroidota</taxon>
        <taxon>Cytophagia</taxon>
        <taxon>Cytophagales</taxon>
        <taxon>Flectobacillaceae</taxon>
        <taxon>Arcicella</taxon>
    </lineage>
</organism>
<sequence>MLRIVLDTNNVLVASISRKSPFHWVWVAFLQGKYQLCVTTDILDEYAEIIERYFSETDAENTLTQIMLSDNVIKIIRFYEWNVIEQDADDNKFFDCAVAANAHYLISEDKHFNILKKIPFPLVTRLKTAEFKRVLANL</sequence>
<keyword evidence="3" id="KW-1185">Reference proteome</keyword>
<dbReference type="InterPro" id="IPR029060">
    <property type="entry name" value="PIN-like_dom_sf"/>
</dbReference>
<proteinExistence type="predicted"/>
<evidence type="ECO:0000259" key="1">
    <source>
        <dbReference type="Pfam" id="PF13470"/>
    </source>
</evidence>
<gene>
    <name evidence="2" type="ORF">LV89_02543</name>
</gene>
<accession>A0A316E9W8</accession>
<dbReference type="OrthoDB" id="9802590at2"/>
<dbReference type="Proteomes" id="UP000245489">
    <property type="component" value="Unassembled WGS sequence"/>
</dbReference>
<dbReference type="Pfam" id="PF13470">
    <property type="entry name" value="PIN_3"/>
    <property type="match status" value="1"/>
</dbReference>
<reference evidence="2 3" key="1">
    <citation type="submission" date="2018-05" db="EMBL/GenBank/DDBJ databases">
        <title>Genomic Encyclopedia of Archaeal and Bacterial Type Strains, Phase II (KMG-II): from individual species to whole genera.</title>
        <authorList>
            <person name="Goeker M."/>
        </authorList>
    </citation>
    <scope>NUCLEOTIDE SEQUENCE [LARGE SCALE GENOMIC DNA]</scope>
    <source>
        <strain evidence="2 3">DSM 22214</strain>
    </source>
</reference>
<dbReference type="EMBL" id="QGGO01000012">
    <property type="protein sequence ID" value="PWK26372.1"/>
    <property type="molecule type" value="Genomic_DNA"/>
</dbReference>
<dbReference type="PANTHER" id="PTHR34610">
    <property type="entry name" value="SSL7007 PROTEIN"/>
    <property type="match status" value="1"/>
</dbReference>
<dbReference type="RefSeq" id="WP_109743268.1">
    <property type="nucleotide sequence ID" value="NZ_QGGO01000012.1"/>
</dbReference>